<feature type="domain" description="Retrovirus-related Pol polyprotein from transposon TNT 1-94-like beta-barrel" evidence="1">
    <location>
        <begin position="93"/>
        <end position="155"/>
    </location>
</feature>
<dbReference type="Pfam" id="PF22936">
    <property type="entry name" value="Pol_BBD"/>
    <property type="match status" value="1"/>
</dbReference>
<keyword evidence="3" id="KW-1185">Reference proteome</keyword>
<protein>
    <recommendedName>
        <fullName evidence="1">Retrovirus-related Pol polyprotein from transposon TNT 1-94-like beta-barrel domain-containing protein</fullName>
    </recommendedName>
</protein>
<sequence>MSIMAHENNSFISETTSKTPSPILFASFQINEDVSLITSCKFNGHKFFQLEALQKLLNHSSIHPTSMHDTSMLAMRGNKSVACSVNRSTNKSWILDSGASDQMTRDASIFCEFHPKKGNHTVKIADGSLSQVEGSGSVRITKDLTLKSVLYVPKLD</sequence>
<dbReference type="OrthoDB" id="1745225at2759"/>
<accession>A0A9P0YNL7</accession>
<dbReference type="AlphaFoldDB" id="A0A9P0YNL7"/>
<comment type="caution">
    <text evidence="2">The sequence shown here is derived from an EMBL/GenBank/DDBJ whole genome shotgun (WGS) entry which is preliminary data.</text>
</comment>
<proteinExistence type="predicted"/>
<dbReference type="Proteomes" id="UP001152484">
    <property type="component" value="Unassembled WGS sequence"/>
</dbReference>
<evidence type="ECO:0000313" key="3">
    <source>
        <dbReference type="Proteomes" id="UP001152484"/>
    </source>
</evidence>
<dbReference type="InterPro" id="IPR054722">
    <property type="entry name" value="PolX-like_BBD"/>
</dbReference>
<gene>
    <name evidence="2" type="ORF">CEURO_LOCUS3373</name>
</gene>
<dbReference type="EMBL" id="CAMAPE010000005">
    <property type="protein sequence ID" value="CAH9069798.1"/>
    <property type="molecule type" value="Genomic_DNA"/>
</dbReference>
<organism evidence="2 3">
    <name type="scientific">Cuscuta europaea</name>
    <name type="common">European dodder</name>
    <dbReference type="NCBI Taxonomy" id="41803"/>
    <lineage>
        <taxon>Eukaryota</taxon>
        <taxon>Viridiplantae</taxon>
        <taxon>Streptophyta</taxon>
        <taxon>Embryophyta</taxon>
        <taxon>Tracheophyta</taxon>
        <taxon>Spermatophyta</taxon>
        <taxon>Magnoliopsida</taxon>
        <taxon>eudicotyledons</taxon>
        <taxon>Gunneridae</taxon>
        <taxon>Pentapetalae</taxon>
        <taxon>asterids</taxon>
        <taxon>lamiids</taxon>
        <taxon>Solanales</taxon>
        <taxon>Convolvulaceae</taxon>
        <taxon>Cuscuteae</taxon>
        <taxon>Cuscuta</taxon>
        <taxon>Cuscuta subgen. Cuscuta</taxon>
    </lineage>
</organism>
<reference evidence="2" key="1">
    <citation type="submission" date="2022-07" db="EMBL/GenBank/DDBJ databases">
        <authorList>
            <person name="Macas J."/>
            <person name="Novak P."/>
            <person name="Neumann P."/>
        </authorList>
    </citation>
    <scope>NUCLEOTIDE SEQUENCE</scope>
</reference>
<evidence type="ECO:0000259" key="1">
    <source>
        <dbReference type="Pfam" id="PF22936"/>
    </source>
</evidence>
<evidence type="ECO:0000313" key="2">
    <source>
        <dbReference type="EMBL" id="CAH9069798.1"/>
    </source>
</evidence>
<name>A0A9P0YNL7_CUSEU</name>